<name>A0A8H9XS51_ECOLX</name>
<dbReference type="EMBL" id="JABXPW010000009">
    <property type="protein sequence ID" value="MBA7721609.1"/>
    <property type="molecule type" value="Genomic_DNA"/>
</dbReference>
<feature type="domain" description="Autotransporter" evidence="2">
    <location>
        <begin position="535"/>
        <end position="801"/>
    </location>
</feature>
<keyword evidence="1" id="KW-0732">Signal</keyword>
<feature type="chain" id="PRO_5033966570" evidence="1">
    <location>
        <begin position="35"/>
        <end position="801"/>
    </location>
</feature>
<evidence type="ECO:0000313" key="3">
    <source>
        <dbReference type="EMBL" id="MBA7721609.1"/>
    </source>
</evidence>
<dbReference type="SUPFAM" id="SSF103515">
    <property type="entry name" value="Autotransporter"/>
    <property type="match status" value="1"/>
</dbReference>
<proteinExistence type="predicted"/>
<dbReference type="InterPro" id="IPR005546">
    <property type="entry name" value="Autotransporte_beta"/>
</dbReference>
<dbReference type="Gene3D" id="2.40.128.130">
    <property type="entry name" value="Autotransporter beta-domain"/>
    <property type="match status" value="1"/>
</dbReference>
<dbReference type="NCBIfam" id="TIGR01414">
    <property type="entry name" value="autotrans_barl"/>
    <property type="match status" value="1"/>
</dbReference>
<keyword evidence="3" id="KW-0614">Plasmid</keyword>
<feature type="signal peptide" evidence="1">
    <location>
        <begin position="1"/>
        <end position="34"/>
    </location>
</feature>
<organism evidence="4 5">
    <name type="scientific">Escherichia coli</name>
    <dbReference type="NCBI Taxonomy" id="562"/>
    <lineage>
        <taxon>Bacteria</taxon>
        <taxon>Pseudomonadati</taxon>
        <taxon>Pseudomonadota</taxon>
        <taxon>Gammaproteobacteria</taxon>
        <taxon>Enterobacterales</taxon>
        <taxon>Enterobacteriaceae</taxon>
        <taxon>Escherichia</taxon>
    </lineage>
</organism>
<geneLocation type="plasmid" evidence="3">
    <name>pRHBSTW-00474_9</name>
</geneLocation>
<protein>
    <submittedName>
        <fullName evidence="4">Autotransporter outer membrane beta-barrel domain-containing protein</fullName>
    </submittedName>
</protein>
<dbReference type="Pfam" id="PF03797">
    <property type="entry name" value="Autotransporter"/>
    <property type="match status" value="1"/>
</dbReference>
<dbReference type="InterPro" id="IPR012332">
    <property type="entry name" value="Autotransporter_pectin_lyase_C"/>
</dbReference>
<dbReference type="AlphaFoldDB" id="A0A8H9XS51"/>
<reference evidence="4" key="1">
    <citation type="submission" date="2020-06" db="EMBL/GenBank/DDBJ databases">
        <title>REHAB project genomes.</title>
        <authorList>
            <person name="Shaw L.P."/>
        </authorList>
    </citation>
    <scope>NUCLEOTIDE SEQUENCE</scope>
    <source>
        <strain evidence="4">RHBSTW-00474</strain>
        <plasmid evidence="3">pRHBSTW-00474_9</plasmid>
    </source>
</reference>
<dbReference type="InterPro" id="IPR036709">
    <property type="entry name" value="Autotransporte_beta_dom_sf"/>
</dbReference>
<dbReference type="InterPro" id="IPR006315">
    <property type="entry name" value="OM_autotransptr_brl_dom"/>
</dbReference>
<dbReference type="Gene3D" id="2.160.20.20">
    <property type="match status" value="1"/>
</dbReference>
<comment type="caution">
    <text evidence="4">The sequence shown here is derived from an EMBL/GenBank/DDBJ whole genome shotgun (WGS) entry which is preliminary data.</text>
</comment>
<dbReference type="GO" id="GO:0019867">
    <property type="term" value="C:outer membrane"/>
    <property type="evidence" value="ECO:0007669"/>
    <property type="project" value="InterPro"/>
</dbReference>
<evidence type="ECO:0000256" key="1">
    <source>
        <dbReference type="SAM" id="SignalP"/>
    </source>
</evidence>
<evidence type="ECO:0000313" key="4">
    <source>
        <dbReference type="EMBL" id="MBA7721666.1"/>
    </source>
</evidence>
<evidence type="ECO:0000259" key="2">
    <source>
        <dbReference type="PROSITE" id="PS51208"/>
    </source>
</evidence>
<gene>
    <name evidence="3" type="ORF">HV209_24175</name>
    <name evidence="4" type="ORF">HV209_24500</name>
</gene>
<sequence length="801" mass="81695">MRVCSVKHRISPGAARVKLVTLAVMAALSAPALAVNNQLTAYTSASDLNTAVVTNGAASDGLFLGSAGAYASDNSTKKYGVLGTRQDDGTWTAAVSNLNLGTAEAGFTKGLTFNTNRSAGTNINSFSDQRTAAGGTATFNTTVADDVLSMSNKGGDVTLADSVLYMNTTERALLLAGTLKGEGGGYAADRYVLQNVSLTQMNAAGVGVDIQSTGKTQVDGTQAVADVALNNTQINTAGGAALNIGATATGNLITGERLVTGGGNAITSSAAAGKTNTVELTASQLGGGVVNNGAGTLSVGLSNSVLKGDAESAMADGTLNLALTGGSVMNGNLTGTAGTLNVDMAGGTLTGGASVTGGTVNVSMTGGQSVWNVATDSAVTALNLRDGAVVDVSRGNLTASSLGADASASGVVRIDGQRLEKQTGGTPGVAALTVSGTAQGHYQVALGGSLKQLDTTATLIDVQDKTSKATFSSNRTDGGLYQYELVQHGTGWGLQKTTQVSDAGATLQAMQAVPAEIAVQQSRAVNDRLNALRSSDLDGVSTWATLLGSRVSRTTDSGAEYDLNTGGVVAGGDYTLKQADNTWVFGGALSASMSDMDIRHSEGDSNSFGAMAYMAWRNGSGLFADGMLQYGRYDNSLTARVNGSRAQSWDADYNQNGYGVGARVGYTWHDASGLFVEPYFGLSAHFMDKANYALGGQQVRADSYSLVMAELGSRVGYDLPLASGSLRPYMDLAAVQTSADGSVSMNGESVSAGYDQSGFRVGLGAELALNNKFGSYAGVQYARGQDYENPLQGVVGVTWYW</sequence>
<dbReference type="PROSITE" id="PS51208">
    <property type="entry name" value="AUTOTRANSPORTER"/>
    <property type="match status" value="1"/>
</dbReference>
<accession>A0A8H9XS51</accession>
<evidence type="ECO:0000313" key="5">
    <source>
        <dbReference type="Proteomes" id="UP000622722"/>
    </source>
</evidence>
<dbReference type="Proteomes" id="UP000622722">
    <property type="component" value="Unassembled WGS sequence"/>
</dbReference>
<dbReference type="EMBL" id="JABXPW010000010">
    <property type="protein sequence ID" value="MBA7721666.1"/>
    <property type="molecule type" value="Genomic_DNA"/>
</dbReference>
<dbReference type="SMART" id="SM00869">
    <property type="entry name" value="Autotransporter"/>
    <property type="match status" value="1"/>
</dbReference>